<dbReference type="GO" id="GO:0016705">
    <property type="term" value="F:oxidoreductase activity, acting on paired donors, with incorporation or reduction of molecular oxygen"/>
    <property type="evidence" value="ECO:0007669"/>
    <property type="project" value="InterPro"/>
</dbReference>
<keyword evidence="8 11" id="KW-0408">Iron</keyword>
<evidence type="ECO:0000256" key="1">
    <source>
        <dbReference type="ARBA" id="ARBA00001971"/>
    </source>
</evidence>
<keyword evidence="6 12" id="KW-1133">Transmembrane helix</keyword>
<proteinExistence type="predicted"/>
<sequence>MKQWIENLAMTIIIRTLFGKDHDFEEGKRARNVMTIFFKLLGAFVVADFIPSLRWFDIGGYEKEMKKNAKEIDYILEKWLVEHKKKTSCGENKCEDDKDFMDIMLSLFEDAMDEDLAGGSDTIIVALTWTLSLLLNNPHVMQKAQEELDIQVGRNTLVDESHINNLVYLQATAKESLRLYPPGPLSAPHESMELDCIVGGYNIPKGTRVLFNWWKIQWDSTVWPEPNLFKPERPSDEPIDMTASFGTKATPLEKQHTKLRKNSKPFFQIKGMDFSLAITYATTFIIFLYFLYMLFGIFSTKKGTTPPKVGGSWPIIGHLHLFNGSKMPHKTLGLMADKYGPIFTVKFGSHQVVVVNNRKIAQDCFTTNDKALASRPKSLALEILGYNYALCGMGPHGPYWREMKKIIVLELLSNHRVQMHRHIREFEVKTSLKQIYEMMNGSPNAVKIEMNQWFENLTMNVILRVLFGKEHDFEVERARKAIRTFMNLFRVFVVADYMPSLRWLDIGGYEKEMKENAKEIDYILEKWLVEHKKKRSCGEKKCEDDKDFMDIMLTLFKDAMDEDLAGFDVDIVIKSACLAMWAGGSDSIVVALIWILSLLLNNPHVMKKAQEELDIQVGRNKFVDESHINNLVYLQAITKESLRLYPPGPLSVPHESMEDCTVGDYTIPKGTRVLFNLWMIQRDPTIWSEPNVFKPERFLTTHKDIDVKGNHFELIPFGAGRRICPGISTTLVLLHLTLANVLHAFEITRPSNEPIDMSANLGIKETPLEVLLAPRLSPDLYY</sequence>
<dbReference type="PANTHER" id="PTHR47947:SF26">
    <property type="entry name" value="CYTOCHROME P450"/>
    <property type="match status" value="1"/>
</dbReference>
<comment type="caution">
    <text evidence="13">The sequence shown here is derived from an EMBL/GenBank/DDBJ whole genome shotgun (WGS) entry which is preliminary data.</text>
</comment>
<evidence type="ECO:0000256" key="5">
    <source>
        <dbReference type="ARBA" id="ARBA00022723"/>
    </source>
</evidence>
<dbReference type="PRINTS" id="PR00385">
    <property type="entry name" value="P450"/>
</dbReference>
<dbReference type="FunFam" id="1.10.630.10:FF:000026">
    <property type="entry name" value="Cytochrome P450 82C4"/>
    <property type="match status" value="1"/>
</dbReference>
<name>A0AAN8TWL8_SOLBU</name>
<dbReference type="Pfam" id="PF00067">
    <property type="entry name" value="p450"/>
    <property type="match status" value="2"/>
</dbReference>
<gene>
    <name evidence="13" type="ORF">RDI58_011922</name>
</gene>
<evidence type="ECO:0000256" key="4">
    <source>
        <dbReference type="ARBA" id="ARBA00022692"/>
    </source>
</evidence>
<dbReference type="GO" id="GO:0016020">
    <property type="term" value="C:membrane"/>
    <property type="evidence" value="ECO:0007669"/>
    <property type="project" value="UniProtKB-SubCell"/>
</dbReference>
<evidence type="ECO:0000256" key="8">
    <source>
        <dbReference type="ARBA" id="ARBA00023004"/>
    </source>
</evidence>
<comment type="subcellular location">
    <subcellularLocation>
        <location evidence="2">Membrane</location>
    </subcellularLocation>
</comment>
<dbReference type="PANTHER" id="PTHR47947">
    <property type="entry name" value="CYTOCHROME P450 82C3-RELATED"/>
    <property type="match status" value="1"/>
</dbReference>
<evidence type="ECO:0000256" key="9">
    <source>
        <dbReference type="ARBA" id="ARBA00023033"/>
    </source>
</evidence>
<dbReference type="PROSITE" id="PS00086">
    <property type="entry name" value="CYTOCHROME_P450"/>
    <property type="match status" value="1"/>
</dbReference>
<dbReference type="InterPro" id="IPR001128">
    <property type="entry name" value="Cyt_P450"/>
</dbReference>
<dbReference type="GO" id="GO:0004497">
    <property type="term" value="F:monooxygenase activity"/>
    <property type="evidence" value="ECO:0007669"/>
    <property type="project" value="UniProtKB-KW"/>
</dbReference>
<evidence type="ECO:0008006" key="15">
    <source>
        <dbReference type="Google" id="ProtNLM"/>
    </source>
</evidence>
<keyword evidence="3 11" id="KW-0349">Heme</keyword>
<protein>
    <recommendedName>
        <fullName evidence="15">Cytochrome P450</fullName>
    </recommendedName>
</protein>
<dbReference type="EMBL" id="JBANQN010000004">
    <property type="protein sequence ID" value="KAK6792841.1"/>
    <property type="molecule type" value="Genomic_DNA"/>
</dbReference>
<organism evidence="13 14">
    <name type="scientific">Solanum bulbocastanum</name>
    <name type="common">Wild potato</name>
    <dbReference type="NCBI Taxonomy" id="147425"/>
    <lineage>
        <taxon>Eukaryota</taxon>
        <taxon>Viridiplantae</taxon>
        <taxon>Streptophyta</taxon>
        <taxon>Embryophyta</taxon>
        <taxon>Tracheophyta</taxon>
        <taxon>Spermatophyta</taxon>
        <taxon>Magnoliopsida</taxon>
        <taxon>eudicotyledons</taxon>
        <taxon>Gunneridae</taxon>
        <taxon>Pentapetalae</taxon>
        <taxon>asterids</taxon>
        <taxon>lamiids</taxon>
        <taxon>Solanales</taxon>
        <taxon>Solanaceae</taxon>
        <taxon>Solanoideae</taxon>
        <taxon>Solaneae</taxon>
        <taxon>Solanum</taxon>
    </lineage>
</organism>
<keyword evidence="9" id="KW-0503">Monooxygenase</keyword>
<evidence type="ECO:0000256" key="3">
    <source>
        <dbReference type="ARBA" id="ARBA00022617"/>
    </source>
</evidence>
<evidence type="ECO:0000256" key="2">
    <source>
        <dbReference type="ARBA" id="ARBA00004370"/>
    </source>
</evidence>
<evidence type="ECO:0000313" key="14">
    <source>
        <dbReference type="Proteomes" id="UP001371456"/>
    </source>
</evidence>
<comment type="cofactor">
    <cofactor evidence="1 11">
        <name>heme</name>
        <dbReference type="ChEBI" id="CHEBI:30413"/>
    </cofactor>
</comment>
<evidence type="ECO:0000313" key="13">
    <source>
        <dbReference type="EMBL" id="KAK6792841.1"/>
    </source>
</evidence>
<evidence type="ECO:0000256" key="6">
    <source>
        <dbReference type="ARBA" id="ARBA00022989"/>
    </source>
</evidence>
<feature type="transmembrane region" description="Helical" evidence="12">
    <location>
        <begin position="274"/>
        <end position="298"/>
    </location>
</feature>
<dbReference type="InterPro" id="IPR050651">
    <property type="entry name" value="Plant_Cytochrome_P450_Monoox"/>
</dbReference>
<accession>A0AAN8TWL8</accession>
<keyword evidence="4 12" id="KW-0812">Transmembrane</keyword>
<dbReference type="PRINTS" id="PR00463">
    <property type="entry name" value="EP450I"/>
</dbReference>
<keyword evidence="5 11" id="KW-0479">Metal-binding</keyword>
<dbReference type="InterPro" id="IPR036396">
    <property type="entry name" value="Cyt_P450_sf"/>
</dbReference>
<dbReference type="GO" id="GO:0020037">
    <property type="term" value="F:heme binding"/>
    <property type="evidence" value="ECO:0007669"/>
    <property type="project" value="InterPro"/>
</dbReference>
<dbReference type="Proteomes" id="UP001371456">
    <property type="component" value="Unassembled WGS sequence"/>
</dbReference>
<dbReference type="InterPro" id="IPR002401">
    <property type="entry name" value="Cyt_P450_E_grp-I"/>
</dbReference>
<keyword evidence="10 12" id="KW-0472">Membrane</keyword>
<dbReference type="GO" id="GO:0005506">
    <property type="term" value="F:iron ion binding"/>
    <property type="evidence" value="ECO:0007669"/>
    <property type="project" value="InterPro"/>
</dbReference>
<dbReference type="InterPro" id="IPR017972">
    <property type="entry name" value="Cyt_P450_CS"/>
</dbReference>
<evidence type="ECO:0000256" key="11">
    <source>
        <dbReference type="PIRSR" id="PIRSR602401-1"/>
    </source>
</evidence>
<feature type="transmembrane region" description="Helical" evidence="12">
    <location>
        <begin position="116"/>
        <end position="135"/>
    </location>
</feature>
<dbReference type="SUPFAM" id="SSF48264">
    <property type="entry name" value="Cytochrome P450"/>
    <property type="match status" value="2"/>
</dbReference>
<evidence type="ECO:0000256" key="10">
    <source>
        <dbReference type="ARBA" id="ARBA00023136"/>
    </source>
</evidence>
<feature type="binding site" description="axial binding residue" evidence="11">
    <location>
        <position position="724"/>
    </location>
    <ligand>
        <name>heme</name>
        <dbReference type="ChEBI" id="CHEBI:30413"/>
    </ligand>
    <ligandPart>
        <name>Fe</name>
        <dbReference type="ChEBI" id="CHEBI:18248"/>
    </ligandPart>
</feature>
<dbReference type="AlphaFoldDB" id="A0AAN8TWL8"/>
<keyword evidence="7" id="KW-0560">Oxidoreductase</keyword>
<evidence type="ECO:0000256" key="7">
    <source>
        <dbReference type="ARBA" id="ARBA00023002"/>
    </source>
</evidence>
<keyword evidence="14" id="KW-1185">Reference proteome</keyword>
<dbReference type="Gene3D" id="1.10.630.10">
    <property type="entry name" value="Cytochrome P450"/>
    <property type="match status" value="2"/>
</dbReference>
<feature type="transmembrane region" description="Helical" evidence="12">
    <location>
        <begin position="36"/>
        <end position="56"/>
    </location>
</feature>
<evidence type="ECO:0000256" key="12">
    <source>
        <dbReference type="SAM" id="Phobius"/>
    </source>
</evidence>
<reference evidence="13 14" key="1">
    <citation type="submission" date="2024-02" db="EMBL/GenBank/DDBJ databases">
        <title>de novo genome assembly of Solanum bulbocastanum strain 11H21.</title>
        <authorList>
            <person name="Hosaka A.J."/>
        </authorList>
    </citation>
    <scope>NUCLEOTIDE SEQUENCE [LARGE SCALE GENOMIC DNA]</scope>
    <source>
        <tissue evidence="13">Young leaves</tissue>
    </source>
</reference>